<dbReference type="AlphaFoldDB" id="A0A8T0UYH3"/>
<proteinExistence type="predicted"/>
<reference evidence="1" key="1">
    <citation type="submission" date="2020-05" db="EMBL/GenBank/DDBJ databases">
        <title>WGS assembly of Panicum virgatum.</title>
        <authorList>
            <person name="Lovell J.T."/>
            <person name="Jenkins J."/>
            <person name="Shu S."/>
            <person name="Juenger T.E."/>
            <person name="Schmutz J."/>
        </authorList>
    </citation>
    <scope>NUCLEOTIDE SEQUENCE</scope>
    <source>
        <strain evidence="1">AP13</strain>
    </source>
</reference>
<accession>A0A8T0UYH3</accession>
<dbReference type="Proteomes" id="UP000823388">
    <property type="component" value="Chromosome 3K"/>
</dbReference>
<dbReference type="EMBL" id="CM029041">
    <property type="protein sequence ID" value="KAG2627910.1"/>
    <property type="molecule type" value="Genomic_DNA"/>
</dbReference>
<keyword evidence="2" id="KW-1185">Reference proteome</keyword>
<dbReference type="PROSITE" id="PS51257">
    <property type="entry name" value="PROKAR_LIPOPROTEIN"/>
    <property type="match status" value="1"/>
</dbReference>
<evidence type="ECO:0000313" key="2">
    <source>
        <dbReference type="Proteomes" id="UP000823388"/>
    </source>
</evidence>
<comment type="caution">
    <text evidence="1">The sequence shown here is derived from an EMBL/GenBank/DDBJ whole genome shotgun (WGS) entry which is preliminary data.</text>
</comment>
<gene>
    <name evidence="1" type="ORF">PVAP13_3KG265425</name>
</gene>
<sequence length="150" mass="17213">MFRRMLMLHRSQNLLVRSSIDVLLPQLFPLSFSCAQKIHVVAAALSILHIRSHSKQGISFSEYVPPSAPSKVQRFKVTIARRILAVIVGRDAKFPCRVWCFYSTCLAEVCKSFCAEILPACNKQETSLSDILGVEWRAWSLYMRRVQHKF</sequence>
<evidence type="ECO:0000313" key="1">
    <source>
        <dbReference type="EMBL" id="KAG2627910.1"/>
    </source>
</evidence>
<organism evidence="1 2">
    <name type="scientific">Panicum virgatum</name>
    <name type="common">Blackwell switchgrass</name>
    <dbReference type="NCBI Taxonomy" id="38727"/>
    <lineage>
        <taxon>Eukaryota</taxon>
        <taxon>Viridiplantae</taxon>
        <taxon>Streptophyta</taxon>
        <taxon>Embryophyta</taxon>
        <taxon>Tracheophyta</taxon>
        <taxon>Spermatophyta</taxon>
        <taxon>Magnoliopsida</taxon>
        <taxon>Liliopsida</taxon>
        <taxon>Poales</taxon>
        <taxon>Poaceae</taxon>
        <taxon>PACMAD clade</taxon>
        <taxon>Panicoideae</taxon>
        <taxon>Panicodae</taxon>
        <taxon>Paniceae</taxon>
        <taxon>Panicinae</taxon>
        <taxon>Panicum</taxon>
        <taxon>Panicum sect. Hiantes</taxon>
    </lineage>
</organism>
<name>A0A8T0UYH3_PANVG</name>
<protein>
    <submittedName>
        <fullName evidence="1">Uncharacterized protein</fullName>
    </submittedName>
</protein>